<feature type="region of interest" description="Disordered" evidence="1">
    <location>
        <begin position="26"/>
        <end position="45"/>
    </location>
</feature>
<reference evidence="3 4" key="1">
    <citation type="submission" date="2016-10" db="EMBL/GenBank/DDBJ databases">
        <authorList>
            <person name="de Groot N.N."/>
        </authorList>
    </citation>
    <scope>NUCLEOTIDE SEQUENCE [LARGE SCALE GENOMIC DNA]</scope>
    <source>
        <strain evidence="3 4">743A</strain>
    </source>
</reference>
<feature type="chain" id="PRO_5011476676" description="SH3 domain-containing protein" evidence="2">
    <location>
        <begin position="27"/>
        <end position="293"/>
    </location>
</feature>
<dbReference type="PROSITE" id="PS51257">
    <property type="entry name" value="PROKAR_LIPOPROTEIN"/>
    <property type="match status" value="1"/>
</dbReference>
<accession>A0A1I6JYH1</accession>
<evidence type="ECO:0000256" key="2">
    <source>
        <dbReference type="SAM" id="SignalP"/>
    </source>
</evidence>
<dbReference type="AlphaFoldDB" id="A0A1I6JYH1"/>
<organism evidence="3 4">
    <name type="scientific">Anaeromicropila populeti</name>
    <dbReference type="NCBI Taxonomy" id="37658"/>
    <lineage>
        <taxon>Bacteria</taxon>
        <taxon>Bacillati</taxon>
        <taxon>Bacillota</taxon>
        <taxon>Clostridia</taxon>
        <taxon>Lachnospirales</taxon>
        <taxon>Lachnospiraceae</taxon>
        <taxon>Anaeromicropila</taxon>
    </lineage>
</organism>
<dbReference type="RefSeq" id="WP_092560619.1">
    <property type="nucleotide sequence ID" value="NZ_FOYZ01000007.1"/>
</dbReference>
<keyword evidence="4" id="KW-1185">Reference proteome</keyword>
<evidence type="ECO:0000313" key="4">
    <source>
        <dbReference type="Proteomes" id="UP000199659"/>
    </source>
</evidence>
<feature type="signal peptide" evidence="2">
    <location>
        <begin position="1"/>
        <end position="26"/>
    </location>
</feature>
<dbReference type="Proteomes" id="UP000199659">
    <property type="component" value="Unassembled WGS sequence"/>
</dbReference>
<feature type="compositionally biased region" description="Low complexity" evidence="1">
    <location>
        <begin position="26"/>
        <end position="41"/>
    </location>
</feature>
<dbReference type="EMBL" id="FOYZ01000007">
    <property type="protein sequence ID" value="SFR84035.1"/>
    <property type="molecule type" value="Genomic_DNA"/>
</dbReference>
<name>A0A1I6JYH1_9FIRM</name>
<sequence>MRKITYILFLILISCCLFGCSPQKNAETTPTSSTPSATPESKGSDFRQRALQGEIVEIPSGSSVDLDGDSKDETIELLVPADDEESYSLTVGDYTLDNSCYGLTGKIFLANLYGKDLFVLIGEYGPSNDDATYIYSYIGHVLTYLGVCAGLPDVFEINSDNTFSTTVRGNTLQTWFHRATYVITMFQTSDTRDFEYIGFSEVPKGMYPVGTMVSANIEIPVSKSRYDQSIAFDIQPGEIVMFSASDDSDWIYVTTLVDRKSGYIRIGSDTNNLVVDGTEVSGGDCFNGLCYAD</sequence>
<dbReference type="OrthoDB" id="517663at2"/>
<keyword evidence="2" id="KW-0732">Signal</keyword>
<dbReference type="STRING" id="37658.SAMN05661086_02088"/>
<gene>
    <name evidence="3" type="ORF">SAMN05661086_02088</name>
</gene>
<protein>
    <recommendedName>
        <fullName evidence="5">SH3 domain-containing protein</fullName>
    </recommendedName>
</protein>
<evidence type="ECO:0000313" key="3">
    <source>
        <dbReference type="EMBL" id="SFR84035.1"/>
    </source>
</evidence>
<evidence type="ECO:0008006" key="5">
    <source>
        <dbReference type="Google" id="ProtNLM"/>
    </source>
</evidence>
<proteinExistence type="predicted"/>
<evidence type="ECO:0000256" key="1">
    <source>
        <dbReference type="SAM" id="MobiDB-lite"/>
    </source>
</evidence>